<dbReference type="Gene3D" id="3.60.21.10">
    <property type="match status" value="1"/>
</dbReference>
<dbReference type="InterPro" id="IPR029052">
    <property type="entry name" value="Metallo-depent_PP-like"/>
</dbReference>
<dbReference type="Proteomes" id="UP000601055">
    <property type="component" value="Unassembled WGS sequence"/>
</dbReference>
<dbReference type="AlphaFoldDB" id="A0A923E145"/>
<dbReference type="Pfam" id="PF00149">
    <property type="entry name" value="Metallophos"/>
    <property type="match status" value="1"/>
</dbReference>
<dbReference type="InterPro" id="IPR051918">
    <property type="entry name" value="STPP_CPPED1"/>
</dbReference>
<name>A0A923E145_9SPHI</name>
<dbReference type="EMBL" id="WNXD01000002">
    <property type="protein sequence ID" value="MBB2146786.1"/>
    <property type="molecule type" value="Genomic_DNA"/>
</dbReference>
<evidence type="ECO:0000313" key="3">
    <source>
        <dbReference type="Proteomes" id="UP000601055"/>
    </source>
</evidence>
<keyword evidence="3" id="KW-1185">Reference proteome</keyword>
<comment type="caution">
    <text evidence="2">The sequence shown here is derived from an EMBL/GenBank/DDBJ whole genome shotgun (WGS) entry which is preliminary data.</text>
</comment>
<dbReference type="GO" id="GO:0016787">
    <property type="term" value="F:hydrolase activity"/>
    <property type="evidence" value="ECO:0007669"/>
    <property type="project" value="InterPro"/>
</dbReference>
<gene>
    <name evidence="2" type="ORF">GM921_14880</name>
</gene>
<evidence type="ECO:0000259" key="1">
    <source>
        <dbReference type="Pfam" id="PF00149"/>
    </source>
</evidence>
<protein>
    <submittedName>
        <fullName evidence="2">Metallophosphoesterase</fullName>
    </submittedName>
</protein>
<reference evidence="2" key="1">
    <citation type="submission" date="2019-11" db="EMBL/GenBank/DDBJ databases">
        <title>Description of Pedobacter sp. LMG 31464T.</title>
        <authorList>
            <person name="Carlier A."/>
            <person name="Qi S."/>
            <person name="Vandamme P."/>
        </authorList>
    </citation>
    <scope>NUCLEOTIDE SEQUENCE</scope>
    <source>
        <strain evidence="2">LMG 31464</strain>
    </source>
</reference>
<sequence>MKRKEFLTSGLFAAGIAMLPSTVSANNDRVKRSFRFAFISDIHVKPGVVPEAGMAKAIQHVQNLKPKVDFIVNGGDSIMDALAATKESAQIQWDLFHKIMEKENSLPVYPCIGNHDIYGWFQKTPDSTDPLYGKNWAVKELKMTDRYYHFQKGKWDFIVLDSTQLNPAGGYVGKIDEEQLVWLKNKLAEIPKDRFIVIVSHIPILSICAGLFFNKTEANGDLMIKRNLMHSDFLAIKALFNQYPNIKTCLSGHVHLQDEVHYLGIKYYCNGAICGNWWSGAYQEFDPAYAVFEFFDDGTCSREMVNYG</sequence>
<dbReference type="PANTHER" id="PTHR43143:SF1">
    <property type="entry name" value="SERINE_THREONINE-PROTEIN PHOSPHATASE CPPED1"/>
    <property type="match status" value="1"/>
</dbReference>
<accession>A0A923E145</accession>
<proteinExistence type="predicted"/>
<dbReference type="RefSeq" id="WP_182923424.1">
    <property type="nucleotide sequence ID" value="NZ_WNXD01000002.1"/>
</dbReference>
<dbReference type="InterPro" id="IPR004843">
    <property type="entry name" value="Calcineurin-like_PHP"/>
</dbReference>
<evidence type="ECO:0000313" key="2">
    <source>
        <dbReference type="EMBL" id="MBB2146786.1"/>
    </source>
</evidence>
<organism evidence="2 3">
    <name type="scientific">Pedobacter planticolens</name>
    <dbReference type="NCBI Taxonomy" id="2679964"/>
    <lineage>
        <taxon>Bacteria</taxon>
        <taxon>Pseudomonadati</taxon>
        <taxon>Bacteroidota</taxon>
        <taxon>Sphingobacteriia</taxon>
        <taxon>Sphingobacteriales</taxon>
        <taxon>Sphingobacteriaceae</taxon>
        <taxon>Pedobacter</taxon>
    </lineage>
</organism>
<dbReference type="SUPFAM" id="SSF56300">
    <property type="entry name" value="Metallo-dependent phosphatases"/>
    <property type="match status" value="1"/>
</dbReference>
<feature type="domain" description="Calcineurin-like phosphoesterase" evidence="1">
    <location>
        <begin position="34"/>
        <end position="255"/>
    </location>
</feature>
<dbReference type="PANTHER" id="PTHR43143">
    <property type="entry name" value="METALLOPHOSPHOESTERASE, CALCINEURIN SUPERFAMILY"/>
    <property type="match status" value="1"/>
</dbReference>